<reference evidence="2" key="2">
    <citation type="submission" date="2013-12" db="EMBL/GenBank/DDBJ databases">
        <authorList>
            <person name="Yu Y."/>
            <person name="Lee S."/>
            <person name="de Baynast K."/>
            <person name="Wissotski M."/>
            <person name="Liu L."/>
            <person name="Talag J."/>
            <person name="Goicoechea J."/>
            <person name="Angelova A."/>
            <person name="Jetty R."/>
            <person name="Kudrna D."/>
            <person name="Golser W."/>
            <person name="Rivera L."/>
            <person name="Zhang J."/>
            <person name="Wing R."/>
        </authorList>
    </citation>
    <scope>NUCLEOTIDE SEQUENCE</scope>
</reference>
<reference evidence="1 2" key="1">
    <citation type="submission" date="2012-08" db="EMBL/GenBank/DDBJ databases">
        <title>Oryza genome evolution.</title>
        <authorList>
            <person name="Wing R.A."/>
        </authorList>
    </citation>
    <scope>NUCLEOTIDE SEQUENCE</scope>
</reference>
<accession>A0A0D9WQ29</accession>
<evidence type="ECO:0000313" key="1">
    <source>
        <dbReference type="EnsemblPlants" id="LPERR06G11930.1"/>
    </source>
</evidence>
<dbReference type="EnsemblPlants" id="LPERR06G11930.1">
    <property type="protein sequence ID" value="LPERR06G11930.1"/>
    <property type="gene ID" value="LPERR06G11930"/>
</dbReference>
<sequence>MVFDMKDEEMTTKERLEMEDLCSRLASLIPQDYSPVDATSQDYNQEITRLESAFVMYSIQNSFFS</sequence>
<dbReference type="AlphaFoldDB" id="A0A0D9WQ29"/>
<proteinExistence type="predicted"/>
<dbReference type="Gramene" id="LPERR06G11930.1">
    <property type="protein sequence ID" value="LPERR06G11930.1"/>
    <property type="gene ID" value="LPERR06G11930"/>
</dbReference>
<protein>
    <submittedName>
        <fullName evidence="1">Uncharacterized protein</fullName>
    </submittedName>
</protein>
<evidence type="ECO:0000313" key="2">
    <source>
        <dbReference type="Proteomes" id="UP000032180"/>
    </source>
</evidence>
<keyword evidence="2" id="KW-1185">Reference proteome</keyword>
<name>A0A0D9WQ29_9ORYZ</name>
<organism evidence="1 2">
    <name type="scientific">Leersia perrieri</name>
    <dbReference type="NCBI Taxonomy" id="77586"/>
    <lineage>
        <taxon>Eukaryota</taxon>
        <taxon>Viridiplantae</taxon>
        <taxon>Streptophyta</taxon>
        <taxon>Embryophyta</taxon>
        <taxon>Tracheophyta</taxon>
        <taxon>Spermatophyta</taxon>
        <taxon>Magnoliopsida</taxon>
        <taxon>Liliopsida</taxon>
        <taxon>Poales</taxon>
        <taxon>Poaceae</taxon>
        <taxon>BOP clade</taxon>
        <taxon>Oryzoideae</taxon>
        <taxon>Oryzeae</taxon>
        <taxon>Oryzinae</taxon>
        <taxon>Leersia</taxon>
    </lineage>
</organism>
<dbReference type="HOGENOM" id="CLU_2852926_0_0_1"/>
<reference evidence="1" key="3">
    <citation type="submission" date="2015-04" db="UniProtKB">
        <authorList>
            <consortium name="EnsemblPlants"/>
        </authorList>
    </citation>
    <scope>IDENTIFICATION</scope>
</reference>
<dbReference type="Proteomes" id="UP000032180">
    <property type="component" value="Chromosome 6"/>
</dbReference>